<feature type="domain" description="Thioredoxin" evidence="3">
    <location>
        <begin position="1"/>
        <end position="163"/>
    </location>
</feature>
<dbReference type="KEGG" id="vg:30310148"/>
<dbReference type="PANTHER" id="PTHR10430:SF16">
    <property type="entry name" value="PEROXIREDOXIN-5, MITOCHONDRIAL"/>
    <property type="match status" value="1"/>
</dbReference>
<dbReference type="CDD" id="cd03013">
    <property type="entry name" value="PRX5_like"/>
    <property type="match status" value="1"/>
</dbReference>
<dbReference type="InterPro" id="IPR036249">
    <property type="entry name" value="Thioredoxin-like_sf"/>
</dbReference>
<keyword evidence="2" id="KW-0560">Oxidoreductase</keyword>
<name>A0A1D8KSL1_9CAUD</name>
<sequence length="163" mass="18531">MTRVPEVTWHFRKEGGWADIPSTDIFSGKRVVVFSLPGAFTPTCSSFQLPGYEEKYPEFMKYVDDVYCVSVNDSFVMNAWFKDQNIENVKPIPDGSGEFTYAMGMSVNKANLGFGFRSWRYAMVVNNGEIEVMFEEPGKIGNCPIDPYEVSDPDTVLNYLKEQ</sequence>
<reference evidence="4 5" key="1">
    <citation type="journal article" date="2016" name="Virology">
        <title>The genomic content and context of auxiliary metabolic genes in marine cyanomyoviruses.</title>
        <authorList>
            <person name="Crummett L.T."/>
            <person name="Puxty R.J."/>
            <person name="Weihe C."/>
            <person name="Marston M.F."/>
            <person name="Martiny J.B."/>
        </authorList>
    </citation>
    <scope>NUCLEOTIDE SEQUENCE [LARGE SCALE GENOMIC DNA]</scope>
    <source>
        <strain evidence="4">0810PA09</strain>
    </source>
</reference>
<evidence type="ECO:0000313" key="4">
    <source>
        <dbReference type="EMBL" id="AOV61668.1"/>
    </source>
</evidence>
<dbReference type="InterPro" id="IPR013766">
    <property type="entry name" value="Thioredoxin_domain"/>
</dbReference>
<dbReference type="RefSeq" id="YP_009325184.1">
    <property type="nucleotide sequence ID" value="NC_031944.1"/>
</dbReference>
<protein>
    <submittedName>
        <fullName evidence="4">Peroxiredoxin</fullName>
    </submittedName>
</protein>
<dbReference type="GeneID" id="30310148"/>
<dbReference type="Proteomes" id="UP000204364">
    <property type="component" value="Segment"/>
</dbReference>
<dbReference type="InterPro" id="IPR037944">
    <property type="entry name" value="PRX5-like"/>
</dbReference>
<dbReference type="OrthoDB" id="18065at10239"/>
<dbReference type="PANTHER" id="PTHR10430">
    <property type="entry name" value="PEROXIREDOXIN"/>
    <property type="match status" value="1"/>
</dbReference>
<evidence type="ECO:0000256" key="2">
    <source>
        <dbReference type="ARBA" id="ARBA00023002"/>
    </source>
</evidence>
<dbReference type="InterPro" id="IPR013740">
    <property type="entry name" value="Redoxin"/>
</dbReference>
<dbReference type="PROSITE" id="PS51352">
    <property type="entry name" value="THIOREDOXIN_2"/>
    <property type="match status" value="1"/>
</dbReference>
<dbReference type="SUPFAM" id="SSF52833">
    <property type="entry name" value="Thioredoxin-like"/>
    <property type="match status" value="1"/>
</dbReference>
<evidence type="ECO:0000256" key="1">
    <source>
        <dbReference type="ARBA" id="ARBA00022559"/>
    </source>
</evidence>
<dbReference type="GO" id="GO:0034599">
    <property type="term" value="P:cellular response to oxidative stress"/>
    <property type="evidence" value="ECO:0007669"/>
    <property type="project" value="InterPro"/>
</dbReference>
<proteinExistence type="predicted"/>
<dbReference type="Pfam" id="PF08534">
    <property type="entry name" value="Redoxin"/>
    <property type="match status" value="1"/>
</dbReference>
<dbReference type="EMBL" id="KU686210">
    <property type="protein sequence ID" value="AOV61668.1"/>
    <property type="molecule type" value="Genomic_DNA"/>
</dbReference>
<evidence type="ECO:0000313" key="5">
    <source>
        <dbReference type="Proteomes" id="UP000204364"/>
    </source>
</evidence>
<dbReference type="Gene3D" id="3.40.30.10">
    <property type="entry name" value="Glutaredoxin"/>
    <property type="match status" value="1"/>
</dbReference>
<accession>A0A1D8KSL1</accession>
<dbReference type="GO" id="GO:0008379">
    <property type="term" value="F:thioredoxin peroxidase activity"/>
    <property type="evidence" value="ECO:0007669"/>
    <property type="project" value="InterPro"/>
</dbReference>
<keyword evidence="5" id="KW-1185">Reference proteome</keyword>
<dbReference type="GO" id="GO:0042744">
    <property type="term" value="P:hydrogen peroxide catabolic process"/>
    <property type="evidence" value="ECO:0007669"/>
    <property type="project" value="TreeGrafter"/>
</dbReference>
<evidence type="ECO:0000259" key="3">
    <source>
        <dbReference type="PROSITE" id="PS51352"/>
    </source>
</evidence>
<organism evidence="4 5">
    <name type="scientific">Synechococcus phage S-WAM1</name>
    <dbReference type="NCBI Taxonomy" id="1815521"/>
    <lineage>
        <taxon>Viruses</taxon>
        <taxon>Duplodnaviria</taxon>
        <taxon>Heunggongvirae</taxon>
        <taxon>Uroviricota</taxon>
        <taxon>Caudoviricetes</taxon>
        <taxon>Pantevenvirales</taxon>
        <taxon>Kyanoviridae</taxon>
        <taxon>Sokavirus</taxon>
        <taxon>Sokavirus swam1</taxon>
    </lineage>
</organism>
<gene>
    <name evidence="4" type="ORF">P090810_195</name>
</gene>
<keyword evidence="1" id="KW-0575">Peroxidase</keyword>